<evidence type="ECO:0000256" key="2">
    <source>
        <dbReference type="SAM" id="MobiDB-lite"/>
    </source>
</evidence>
<keyword evidence="6" id="KW-1185">Reference proteome</keyword>
<dbReference type="InterPro" id="IPR018466">
    <property type="entry name" value="Kre9/Knh1-like_N"/>
</dbReference>
<keyword evidence="1 3" id="KW-0732">Signal</keyword>
<dbReference type="GO" id="GO:0006078">
    <property type="term" value="P:(1-&gt;6)-beta-D-glucan biosynthetic process"/>
    <property type="evidence" value="ECO:0007669"/>
    <property type="project" value="InterPro"/>
</dbReference>
<evidence type="ECO:0000259" key="4">
    <source>
        <dbReference type="Pfam" id="PF10342"/>
    </source>
</evidence>
<evidence type="ECO:0000313" key="6">
    <source>
        <dbReference type="Proteomes" id="UP000053820"/>
    </source>
</evidence>
<gene>
    <name evidence="5" type="ORF">HYDPIDRAFT_175306</name>
</gene>
<evidence type="ECO:0000256" key="1">
    <source>
        <dbReference type="ARBA" id="ARBA00022729"/>
    </source>
</evidence>
<dbReference type="PANTHER" id="PTHR28154">
    <property type="entry name" value="CELL WALL SYNTHESIS PROTEIN KNH1-RELATED"/>
    <property type="match status" value="1"/>
</dbReference>
<sequence length="216" mass="21584">MFSSAIVSIALAASALANVYITSPTASTTFTAGQQATISWEDNGQSPSLLQFGNATISIYVGNAIQQTPLQTISTNVNVSSTSSLVFTPQGTIGPNSNEYFIRVQSNSLMDPAQPQYPELAFSAKFTMAGMTGTFNSSVQAEINGQSTAPIGAPSSASASAPSSMSMVAKTTAAPTTTTSSTGSPSPSANAAGRPGITGLAGFVGAAAALIGAALL</sequence>
<dbReference type="AlphaFoldDB" id="A0A0C9WFF6"/>
<evidence type="ECO:0000256" key="3">
    <source>
        <dbReference type="SAM" id="SignalP"/>
    </source>
</evidence>
<dbReference type="Proteomes" id="UP000053820">
    <property type="component" value="Unassembled WGS sequence"/>
</dbReference>
<reference evidence="5 6" key="1">
    <citation type="submission" date="2014-04" db="EMBL/GenBank/DDBJ databases">
        <title>Evolutionary Origins and Diversification of the Mycorrhizal Mutualists.</title>
        <authorList>
            <consortium name="DOE Joint Genome Institute"/>
            <consortium name="Mycorrhizal Genomics Consortium"/>
            <person name="Kohler A."/>
            <person name="Kuo A."/>
            <person name="Nagy L.G."/>
            <person name="Floudas D."/>
            <person name="Copeland A."/>
            <person name="Barry K.W."/>
            <person name="Cichocki N."/>
            <person name="Veneault-Fourrey C."/>
            <person name="LaButti K."/>
            <person name="Lindquist E.A."/>
            <person name="Lipzen A."/>
            <person name="Lundell T."/>
            <person name="Morin E."/>
            <person name="Murat C."/>
            <person name="Riley R."/>
            <person name="Ohm R."/>
            <person name="Sun H."/>
            <person name="Tunlid A."/>
            <person name="Henrissat B."/>
            <person name="Grigoriev I.V."/>
            <person name="Hibbett D.S."/>
            <person name="Martin F."/>
        </authorList>
    </citation>
    <scope>NUCLEOTIDE SEQUENCE [LARGE SCALE GENOMIC DNA]</scope>
    <source>
        <strain evidence="5 6">MD-312</strain>
    </source>
</reference>
<feature type="compositionally biased region" description="Low complexity" evidence="2">
    <location>
        <begin position="153"/>
        <end position="191"/>
    </location>
</feature>
<dbReference type="OrthoDB" id="2432613at2759"/>
<protein>
    <recommendedName>
        <fullName evidence="4">Yeast cell wall synthesis Kre9/Knh1-like N-terminal domain-containing protein</fullName>
    </recommendedName>
</protein>
<dbReference type="GO" id="GO:0042546">
    <property type="term" value="P:cell wall biogenesis"/>
    <property type="evidence" value="ECO:0007669"/>
    <property type="project" value="InterPro"/>
</dbReference>
<feature type="region of interest" description="Disordered" evidence="2">
    <location>
        <begin position="146"/>
        <end position="191"/>
    </location>
</feature>
<accession>A0A0C9WFF6</accession>
<organism evidence="5 6">
    <name type="scientific">Hydnomerulius pinastri MD-312</name>
    <dbReference type="NCBI Taxonomy" id="994086"/>
    <lineage>
        <taxon>Eukaryota</taxon>
        <taxon>Fungi</taxon>
        <taxon>Dikarya</taxon>
        <taxon>Basidiomycota</taxon>
        <taxon>Agaricomycotina</taxon>
        <taxon>Agaricomycetes</taxon>
        <taxon>Agaricomycetidae</taxon>
        <taxon>Boletales</taxon>
        <taxon>Boletales incertae sedis</taxon>
        <taxon>Leucogyrophana</taxon>
    </lineage>
</organism>
<feature type="domain" description="Yeast cell wall synthesis Kre9/Knh1-like N-terminal" evidence="4">
    <location>
        <begin position="23"/>
        <end position="117"/>
    </location>
</feature>
<dbReference type="InterPro" id="IPR045328">
    <property type="entry name" value="Kre9/Knh1"/>
</dbReference>
<proteinExistence type="predicted"/>
<dbReference type="HOGENOM" id="CLU_078855_2_1_1"/>
<dbReference type="EMBL" id="KN839845">
    <property type="protein sequence ID" value="KIJ64776.1"/>
    <property type="molecule type" value="Genomic_DNA"/>
</dbReference>
<feature type="chain" id="PRO_5002205326" description="Yeast cell wall synthesis Kre9/Knh1-like N-terminal domain-containing protein" evidence="3">
    <location>
        <begin position="18"/>
        <end position="216"/>
    </location>
</feature>
<dbReference type="Pfam" id="PF10342">
    <property type="entry name" value="Kre9_KNH"/>
    <property type="match status" value="1"/>
</dbReference>
<feature type="signal peptide" evidence="3">
    <location>
        <begin position="1"/>
        <end position="17"/>
    </location>
</feature>
<evidence type="ECO:0000313" key="5">
    <source>
        <dbReference type="EMBL" id="KIJ64776.1"/>
    </source>
</evidence>
<name>A0A0C9WFF6_9AGAM</name>
<dbReference type="PANTHER" id="PTHR28154:SF1">
    <property type="entry name" value="CELL WALL SYNTHESIS PROTEIN KNH1-RELATED"/>
    <property type="match status" value="1"/>
</dbReference>